<feature type="binding site" evidence="15">
    <location>
        <position position="173"/>
    </location>
    <ligand>
        <name>NAD(+)</name>
        <dbReference type="ChEBI" id="CHEBI:57540"/>
    </ligand>
</feature>
<dbReference type="EMBL" id="CP049889">
    <property type="protein sequence ID" value="QIK51409.1"/>
    <property type="molecule type" value="Genomic_DNA"/>
</dbReference>
<reference evidence="18 19" key="1">
    <citation type="journal article" date="2017" name="Int. J. Syst. Evol. Microbiol.">
        <title>Jeotgalibaca porci sp. nov. and Jeotgalibaca arthritidis sp. nov., isolated from pigs, and emended description of the genus Jeotgalibaca.</title>
        <authorList>
            <person name="Zamora L."/>
            <person name="Perez-Sancho M."/>
            <person name="Dominguez L."/>
            <person name="Fernandez-Garayzabal J.F."/>
            <person name="Vela A.I."/>
        </authorList>
    </citation>
    <scope>NUCLEOTIDE SEQUENCE [LARGE SCALE GENOMIC DNA]</scope>
    <source>
        <strain evidence="18 19">CCUG 69148</strain>
    </source>
</reference>
<feature type="binding site" evidence="15">
    <location>
        <position position="116"/>
    </location>
    <ligand>
        <name>NAD(+)</name>
        <dbReference type="ChEBI" id="CHEBI:57540"/>
    </ligand>
</feature>
<dbReference type="CDD" id="cd17748">
    <property type="entry name" value="BRCT_DNA_ligase_like"/>
    <property type="match status" value="1"/>
</dbReference>
<keyword evidence="5 15" id="KW-0235">DNA replication</keyword>
<dbReference type="InterPro" id="IPR036420">
    <property type="entry name" value="BRCT_dom_sf"/>
</dbReference>
<comment type="similarity">
    <text evidence="14 15">Belongs to the NAD-dependent DNA ligase family. LigA subfamily.</text>
</comment>
<keyword evidence="6 15" id="KW-0479">Metal-binding</keyword>
<organism evidence="18 19">
    <name type="scientific">Jeotgalibaca porci</name>
    <dbReference type="NCBI Taxonomy" id="1868793"/>
    <lineage>
        <taxon>Bacteria</taxon>
        <taxon>Bacillati</taxon>
        <taxon>Bacillota</taxon>
        <taxon>Bacilli</taxon>
        <taxon>Lactobacillales</taxon>
        <taxon>Carnobacteriaceae</taxon>
        <taxon>Jeotgalibaca</taxon>
    </lineage>
</organism>
<keyword evidence="11 15" id="KW-0234">DNA repair</keyword>
<dbReference type="InterPro" id="IPR004150">
    <property type="entry name" value="NAD_DNA_ligase_OB"/>
</dbReference>
<dbReference type="AlphaFoldDB" id="A0A6G7WGS2"/>
<dbReference type="SUPFAM" id="SSF47781">
    <property type="entry name" value="RuvA domain 2-like"/>
    <property type="match status" value="1"/>
</dbReference>
<evidence type="ECO:0000256" key="2">
    <source>
        <dbReference type="ARBA" id="ARBA00012722"/>
    </source>
</evidence>
<dbReference type="GO" id="GO:0046872">
    <property type="term" value="F:metal ion binding"/>
    <property type="evidence" value="ECO:0007669"/>
    <property type="project" value="UniProtKB-KW"/>
</dbReference>
<dbReference type="GeneID" id="94552558"/>
<evidence type="ECO:0000256" key="16">
    <source>
        <dbReference type="RuleBase" id="RU000618"/>
    </source>
</evidence>
<evidence type="ECO:0000259" key="17">
    <source>
        <dbReference type="PROSITE" id="PS50172"/>
    </source>
</evidence>
<dbReference type="InterPro" id="IPR013840">
    <property type="entry name" value="DNAligase_N"/>
</dbReference>
<dbReference type="Gene3D" id="2.40.50.140">
    <property type="entry name" value="Nucleic acid-binding proteins"/>
    <property type="match status" value="1"/>
</dbReference>
<dbReference type="RefSeq" id="WP_166062464.1">
    <property type="nucleotide sequence ID" value="NZ_CP049889.1"/>
</dbReference>
<evidence type="ECO:0000256" key="11">
    <source>
        <dbReference type="ARBA" id="ARBA00023204"/>
    </source>
</evidence>
<evidence type="ECO:0000256" key="9">
    <source>
        <dbReference type="ARBA" id="ARBA00022842"/>
    </source>
</evidence>
<comment type="cofactor">
    <cofactor evidence="15">
        <name>Mg(2+)</name>
        <dbReference type="ChEBI" id="CHEBI:18420"/>
    </cofactor>
    <cofactor evidence="15">
        <name>Mn(2+)</name>
        <dbReference type="ChEBI" id="CHEBI:29035"/>
    </cofactor>
</comment>
<proteinExistence type="inferred from homology"/>
<dbReference type="SUPFAM" id="SSF50249">
    <property type="entry name" value="Nucleic acid-binding proteins"/>
    <property type="match status" value="1"/>
</dbReference>
<dbReference type="KEGG" id="jpo:G7058_04655"/>
<dbReference type="PROSITE" id="PS50172">
    <property type="entry name" value="BRCT"/>
    <property type="match status" value="1"/>
</dbReference>
<dbReference type="GO" id="GO:0003677">
    <property type="term" value="F:DNA binding"/>
    <property type="evidence" value="ECO:0007669"/>
    <property type="project" value="InterPro"/>
</dbReference>
<evidence type="ECO:0000256" key="15">
    <source>
        <dbReference type="HAMAP-Rule" id="MF_01588"/>
    </source>
</evidence>
<dbReference type="InterPro" id="IPR003583">
    <property type="entry name" value="Hlx-hairpin-Hlx_DNA-bd_motif"/>
</dbReference>
<evidence type="ECO:0000256" key="14">
    <source>
        <dbReference type="ARBA" id="ARBA00060881"/>
    </source>
</evidence>
<feature type="binding site" evidence="15">
    <location>
        <begin position="37"/>
        <end position="41"/>
    </location>
    <ligand>
        <name>NAD(+)</name>
        <dbReference type="ChEBI" id="CHEBI:57540"/>
    </ligand>
</feature>
<dbReference type="PROSITE" id="PS01055">
    <property type="entry name" value="DNA_LIGASE_N1"/>
    <property type="match status" value="1"/>
</dbReference>
<evidence type="ECO:0000256" key="1">
    <source>
        <dbReference type="ARBA" id="ARBA00004067"/>
    </source>
</evidence>
<dbReference type="Pfam" id="PF12826">
    <property type="entry name" value="HHH_2"/>
    <property type="match status" value="1"/>
</dbReference>
<dbReference type="NCBIfam" id="NF005932">
    <property type="entry name" value="PRK07956.1"/>
    <property type="match status" value="1"/>
</dbReference>
<dbReference type="FunFam" id="1.10.150.20:FF:000006">
    <property type="entry name" value="DNA ligase"/>
    <property type="match status" value="1"/>
</dbReference>
<dbReference type="HAMAP" id="MF_01588">
    <property type="entry name" value="DNA_ligase_A"/>
    <property type="match status" value="1"/>
</dbReference>
<evidence type="ECO:0000256" key="3">
    <source>
        <dbReference type="ARBA" id="ARBA00013308"/>
    </source>
</evidence>
<dbReference type="Gene3D" id="3.40.50.10190">
    <property type="entry name" value="BRCT domain"/>
    <property type="match status" value="1"/>
</dbReference>
<dbReference type="SMART" id="SM00292">
    <property type="entry name" value="BRCT"/>
    <property type="match status" value="1"/>
</dbReference>
<dbReference type="PANTHER" id="PTHR23389:SF9">
    <property type="entry name" value="DNA LIGASE"/>
    <property type="match status" value="1"/>
</dbReference>
<keyword evidence="12 15" id="KW-0464">Manganese</keyword>
<dbReference type="Gene3D" id="3.30.470.30">
    <property type="entry name" value="DNA ligase/mRNA capping enzyme"/>
    <property type="match status" value="1"/>
</dbReference>
<dbReference type="FunFam" id="3.30.470.30:FF:000001">
    <property type="entry name" value="DNA ligase"/>
    <property type="match status" value="1"/>
</dbReference>
<dbReference type="SMART" id="SM00278">
    <property type="entry name" value="HhH1"/>
    <property type="match status" value="3"/>
</dbReference>
<dbReference type="Pfam" id="PF00533">
    <property type="entry name" value="BRCT"/>
    <property type="match status" value="1"/>
</dbReference>
<dbReference type="EC" id="6.5.1.2" evidence="2 15"/>
<dbReference type="Pfam" id="PF03119">
    <property type="entry name" value="DNA_ligase_ZBD"/>
    <property type="match status" value="1"/>
</dbReference>
<feature type="binding site" evidence="15">
    <location>
        <position position="430"/>
    </location>
    <ligand>
        <name>Zn(2+)</name>
        <dbReference type="ChEBI" id="CHEBI:29105"/>
    </ligand>
</feature>
<evidence type="ECO:0000256" key="4">
    <source>
        <dbReference type="ARBA" id="ARBA00022598"/>
    </source>
</evidence>
<evidence type="ECO:0000256" key="5">
    <source>
        <dbReference type="ARBA" id="ARBA00022705"/>
    </source>
</evidence>
<dbReference type="InterPro" id="IPR004149">
    <property type="entry name" value="Znf_DNAligase_C4"/>
</dbReference>
<evidence type="ECO:0000256" key="10">
    <source>
        <dbReference type="ARBA" id="ARBA00023027"/>
    </source>
</evidence>
<evidence type="ECO:0000256" key="13">
    <source>
        <dbReference type="ARBA" id="ARBA00034005"/>
    </source>
</evidence>
<evidence type="ECO:0000313" key="18">
    <source>
        <dbReference type="EMBL" id="QIK51409.1"/>
    </source>
</evidence>
<dbReference type="PANTHER" id="PTHR23389">
    <property type="entry name" value="CHROMOSOME TRANSMISSION FIDELITY FACTOR 18"/>
    <property type="match status" value="1"/>
</dbReference>
<dbReference type="SUPFAM" id="SSF56091">
    <property type="entry name" value="DNA ligase/mRNA capping enzyme, catalytic domain"/>
    <property type="match status" value="1"/>
</dbReference>
<evidence type="ECO:0000256" key="6">
    <source>
        <dbReference type="ARBA" id="ARBA00022723"/>
    </source>
</evidence>
<dbReference type="Gene3D" id="1.10.150.20">
    <property type="entry name" value="5' to 3' exonuclease, C-terminal subdomain"/>
    <property type="match status" value="2"/>
</dbReference>
<evidence type="ECO:0000256" key="12">
    <source>
        <dbReference type="ARBA" id="ARBA00023211"/>
    </source>
</evidence>
<dbReference type="Proteomes" id="UP000501830">
    <property type="component" value="Chromosome"/>
</dbReference>
<dbReference type="Pfam" id="PF01653">
    <property type="entry name" value="DNA_ligase_aden"/>
    <property type="match status" value="1"/>
</dbReference>
<keyword evidence="10 15" id="KW-0520">NAD</keyword>
<feature type="binding site" evidence="15">
    <location>
        <position position="313"/>
    </location>
    <ligand>
        <name>NAD(+)</name>
        <dbReference type="ChEBI" id="CHEBI:57540"/>
    </ligand>
</feature>
<dbReference type="NCBIfam" id="TIGR00575">
    <property type="entry name" value="dnlj"/>
    <property type="match status" value="1"/>
</dbReference>
<dbReference type="InterPro" id="IPR033136">
    <property type="entry name" value="DNA_ligase_CS"/>
</dbReference>
<dbReference type="PROSITE" id="PS01056">
    <property type="entry name" value="DNA_LIGASE_N2"/>
    <property type="match status" value="1"/>
</dbReference>
<protein>
    <recommendedName>
        <fullName evidence="3 15">DNA ligase</fullName>
        <ecNumber evidence="2 15">6.5.1.2</ecNumber>
    </recommendedName>
    <alternativeName>
        <fullName evidence="15">Polydeoxyribonucleotide synthase [NAD(+)]</fullName>
    </alternativeName>
</protein>
<feature type="binding site" evidence="15">
    <location>
        <position position="139"/>
    </location>
    <ligand>
        <name>NAD(+)</name>
        <dbReference type="ChEBI" id="CHEBI:57540"/>
    </ligand>
</feature>
<dbReference type="Pfam" id="PF03120">
    <property type="entry name" value="OB_DNA_ligase"/>
    <property type="match status" value="1"/>
</dbReference>
<dbReference type="Gene3D" id="6.20.10.30">
    <property type="match status" value="1"/>
</dbReference>
<keyword evidence="19" id="KW-1185">Reference proteome</keyword>
<feature type="binding site" evidence="15">
    <location>
        <position position="425"/>
    </location>
    <ligand>
        <name>Zn(2+)</name>
        <dbReference type="ChEBI" id="CHEBI:29105"/>
    </ligand>
</feature>
<feature type="binding site" evidence="15">
    <location>
        <position position="289"/>
    </location>
    <ligand>
        <name>NAD(+)</name>
        <dbReference type="ChEBI" id="CHEBI:57540"/>
    </ligand>
</feature>
<dbReference type="GO" id="GO:0006281">
    <property type="term" value="P:DNA repair"/>
    <property type="evidence" value="ECO:0007669"/>
    <property type="project" value="UniProtKB-KW"/>
</dbReference>
<comment type="function">
    <text evidence="1 15">DNA ligase that catalyzes the formation of phosphodiester linkages between 5'-phosphoryl and 3'-hydroxyl groups in double-stranded DNA using NAD as a coenzyme and as the energy source for the reaction. It is essential for DNA replication and repair of damaged DNA.</text>
</comment>
<keyword evidence="7 15" id="KW-0227">DNA damage</keyword>
<dbReference type="GO" id="GO:0006260">
    <property type="term" value="P:DNA replication"/>
    <property type="evidence" value="ECO:0007669"/>
    <property type="project" value="UniProtKB-KW"/>
</dbReference>
<dbReference type="GO" id="GO:0003911">
    <property type="term" value="F:DNA ligase (NAD+) activity"/>
    <property type="evidence" value="ECO:0007669"/>
    <property type="project" value="UniProtKB-UniRule"/>
</dbReference>
<dbReference type="InterPro" id="IPR001679">
    <property type="entry name" value="DNA_ligase"/>
</dbReference>
<keyword evidence="8 15" id="KW-0862">Zinc</keyword>
<keyword evidence="4 15" id="KW-0436">Ligase</keyword>
<dbReference type="SMART" id="SM00532">
    <property type="entry name" value="LIGANc"/>
    <property type="match status" value="1"/>
</dbReference>
<name>A0A6G7WGS2_9LACT</name>
<dbReference type="FunFam" id="1.10.150.20:FF:000007">
    <property type="entry name" value="DNA ligase"/>
    <property type="match status" value="1"/>
</dbReference>
<dbReference type="InterPro" id="IPR010994">
    <property type="entry name" value="RuvA_2-like"/>
</dbReference>
<feature type="binding site" evidence="15">
    <location>
        <begin position="86"/>
        <end position="87"/>
    </location>
    <ligand>
        <name>NAD(+)</name>
        <dbReference type="ChEBI" id="CHEBI:57540"/>
    </ligand>
</feature>
<keyword evidence="9 15" id="KW-0460">Magnesium</keyword>
<feature type="binding site" evidence="15">
    <location>
        <position position="410"/>
    </location>
    <ligand>
        <name>Zn(2+)</name>
        <dbReference type="ChEBI" id="CHEBI:29105"/>
    </ligand>
</feature>
<sequence>MSKLTLLESEERARILRERLNTYGHAYYVLDAPMVSDQEYDKLYHELVAIETEYPELIIQESPTQRVGGQILAGFEKVAHDVPMLSLGNAFNKEDLIAFDERIQKLTDKPFNYVCELKIDGLAVSLKYEAGRFVRGATRGDGTIGEEITQNLRTVKAIPLSLREPITFEVRGECYMPKDAFAKLNEDRDEKGQEIFANPRNAAAGSLRQLDSKVTAERHLSVFLYGAANFEALAVNSQSELLNKISELGLRTNPLRLESDAIEEVWAFIEDIQERRHTLPYEIDGVVIKVNDFETQEEIGYTVRAPRWAIAYKFPAEEKETILRDIEWTVGRTGVVTPTAVMDPVFIAGSTVQRASLHNVDLVQEKDVRIGDTVLIHKAGDIIPEIISVNLDKRPETSEPYQIPTHCPDCDSQLAHLEEEVALRCLNPQCPAQMKEGLSHFVSRNAMNISGLGVRVVSQMYEKGLVKNVAGLYTLTKDALLQLDKIKDKSAENILNAIDASRTNSLERLVFGLGIRNVGAKAAKMLAEEFETIDALMAATKEEIVAIEGFGEIIADSVTQFFALPEVAELIQEFRESGVNLSYTGPKKAAVTNTDSIWQGKTVVLTGKLTTYTRQEATAMIERLGGNVTGSVSKKTDWLIAGEDAGSKLTKAQSLDIPVWTEAEMVRHLESSGRDENK</sequence>
<dbReference type="InterPro" id="IPR012340">
    <property type="entry name" value="NA-bd_OB-fold"/>
</dbReference>
<dbReference type="PIRSF" id="PIRSF001604">
    <property type="entry name" value="LigA"/>
    <property type="match status" value="1"/>
</dbReference>
<feature type="domain" description="BRCT" evidence="17">
    <location>
        <begin position="593"/>
        <end position="667"/>
    </location>
</feature>
<dbReference type="Pfam" id="PF14520">
    <property type="entry name" value="HHH_5"/>
    <property type="match status" value="1"/>
</dbReference>
<dbReference type="InterPro" id="IPR013839">
    <property type="entry name" value="DNAligase_adenylation"/>
</dbReference>
<evidence type="ECO:0000256" key="8">
    <source>
        <dbReference type="ARBA" id="ARBA00022833"/>
    </source>
</evidence>
<feature type="binding site" evidence="15">
    <location>
        <position position="407"/>
    </location>
    <ligand>
        <name>Zn(2+)</name>
        <dbReference type="ChEBI" id="CHEBI:29105"/>
    </ligand>
</feature>
<evidence type="ECO:0000256" key="7">
    <source>
        <dbReference type="ARBA" id="ARBA00022763"/>
    </source>
</evidence>
<dbReference type="CDD" id="cd00114">
    <property type="entry name" value="LIGANc"/>
    <property type="match status" value="1"/>
</dbReference>
<dbReference type="InterPro" id="IPR018239">
    <property type="entry name" value="DNA_ligase_AS"/>
</dbReference>
<comment type="catalytic activity">
    <reaction evidence="13 15 16">
        <text>NAD(+) + (deoxyribonucleotide)n-3'-hydroxyl + 5'-phospho-(deoxyribonucleotide)m = (deoxyribonucleotide)n+m + AMP + beta-nicotinamide D-nucleotide.</text>
        <dbReference type="EC" id="6.5.1.2"/>
    </reaction>
</comment>
<dbReference type="InterPro" id="IPR001357">
    <property type="entry name" value="BRCT_dom"/>
</dbReference>
<dbReference type="SUPFAM" id="SSF52113">
    <property type="entry name" value="BRCT domain"/>
    <property type="match status" value="1"/>
</dbReference>
<dbReference type="FunFam" id="2.40.50.140:FF:000012">
    <property type="entry name" value="DNA ligase"/>
    <property type="match status" value="1"/>
</dbReference>
<gene>
    <name evidence="15 18" type="primary">ligA</name>
    <name evidence="18" type="ORF">G7058_04655</name>
</gene>
<dbReference type="InterPro" id="IPR041663">
    <property type="entry name" value="DisA/LigA_HHH"/>
</dbReference>
<feature type="active site" description="N6-AMP-lysine intermediate" evidence="15">
    <location>
        <position position="118"/>
    </location>
</feature>
<dbReference type="GO" id="GO:0005829">
    <property type="term" value="C:cytosol"/>
    <property type="evidence" value="ECO:0007669"/>
    <property type="project" value="TreeGrafter"/>
</dbReference>
<accession>A0A6G7WGS2</accession>
<evidence type="ECO:0000313" key="19">
    <source>
        <dbReference type="Proteomes" id="UP000501830"/>
    </source>
</evidence>
<dbReference type="Gene3D" id="1.10.287.610">
    <property type="entry name" value="Helix hairpin bin"/>
    <property type="match status" value="1"/>
</dbReference>